<evidence type="ECO:0000313" key="2">
    <source>
        <dbReference type="Proteomes" id="UP000594459"/>
    </source>
</evidence>
<accession>A0A7S8F6V4</accession>
<dbReference type="AlphaFoldDB" id="A0A7S8F6V4"/>
<proteinExistence type="predicted"/>
<sequence>MTFAHALSAPPLDADNVLLVDWLEILCFFDPRGVARLDEIDNVIAIQAEEGLYDDARADALKDELRELIENEVDIRSESLKDAYPFELSEDGEELRIKPRTHRRGMSFYLTCLIVSHFSKSPILLTPPDDNEEAVMRKRHFQTFSTIAVAGYVEGPAVSFGWPRQTGETITEAVSRCCDSSQTGTARIPPGPVAAARAKDGGMDVIAWRVAVNGGPPPSYMCFGQAASGHLWAGKSSKDELESFLEGYFLDRPACNYTTVTVIPFRLTEEAHAQFGHRHGSILDRLRAPRAALIAMELAQDGLEFDELTNAYKLGIWLARYRGIIREAA</sequence>
<evidence type="ECO:0000313" key="1">
    <source>
        <dbReference type="EMBL" id="QPD00212.1"/>
    </source>
</evidence>
<dbReference type="Proteomes" id="UP000594459">
    <property type="component" value="Chromosome"/>
</dbReference>
<reference evidence="1 2" key="1">
    <citation type="submission" date="2020-11" db="EMBL/GenBank/DDBJ databases">
        <title>The genome sequence of Erythrobacter sp. 6D36.</title>
        <authorList>
            <person name="Liu Y."/>
        </authorList>
    </citation>
    <scope>NUCLEOTIDE SEQUENCE [LARGE SCALE GENOMIC DNA]</scope>
    <source>
        <strain evidence="1 2">6D36</strain>
    </source>
</reference>
<dbReference type="KEGG" id="qso:IRL76_06720"/>
<gene>
    <name evidence="1" type="ORF">IRL76_06720</name>
</gene>
<keyword evidence="2" id="KW-1185">Reference proteome</keyword>
<organism evidence="1 2">
    <name type="scientific">Qipengyuania soli</name>
    <dbReference type="NCBI Taxonomy" id="2782568"/>
    <lineage>
        <taxon>Bacteria</taxon>
        <taxon>Pseudomonadati</taxon>
        <taxon>Pseudomonadota</taxon>
        <taxon>Alphaproteobacteria</taxon>
        <taxon>Sphingomonadales</taxon>
        <taxon>Erythrobacteraceae</taxon>
        <taxon>Qipengyuania</taxon>
    </lineage>
</organism>
<dbReference type="RefSeq" id="WP_200984006.1">
    <property type="nucleotide sequence ID" value="NZ_CP064654.1"/>
</dbReference>
<name>A0A7S8F6V4_9SPHN</name>
<protein>
    <submittedName>
        <fullName evidence="1">Uncharacterized protein</fullName>
    </submittedName>
</protein>
<dbReference type="EMBL" id="CP064654">
    <property type="protein sequence ID" value="QPD00212.1"/>
    <property type="molecule type" value="Genomic_DNA"/>
</dbReference>